<gene>
    <name evidence="6" type="ORF">H9710_08500</name>
</gene>
<proteinExistence type="predicted"/>
<dbReference type="Proteomes" id="UP000826793">
    <property type="component" value="Unassembled WGS sequence"/>
</dbReference>
<dbReference type="InterPro" id="IPR005467">
    <property type="entry name" value="His_kinase_dom"/>
</dbReference>
<reference evidence="6" key="1">
    <citation type="journal article" date="2021" name="PeerJ">
        <title>Extensive microbial diversity within the chicken gut microbiome revealed by metagenomics and culture.</title>
        <authorList>
            <person name="Gilroy R."/>
            <person name="Ravi A."/>
            <person name="Getino M."/>
            <person name="Pursley I."/>
            <person name="Horton D.L."/>
            <person name="Alikhan N.F."/>
            <person name="Baker D."/>
            <person name="Gharbi K."/>
            <person name="Hall N."/>
            <person name="Watson M."/>
            <person name="Adriaenssens E.M."/>
            <person name="Foster-Nyarko E."/>
            <person name="Jarju S."/>
            <person name="Secka A."/>
            <person name="Antonio M."/>
            <person name="Oren A."/>
            <person name="Chaudhuri R.R."/>
            <person name="La Ragione R."/>
            <person name="Hildebrand F."/>
            <person name="Pallen M.J."/>
        </authorList>
    </citation>
    <scope>NUCLEOTIDE SEQUENCE</scope>
    <source>
        <strain evidence="6">CHK185-1770</strain>
    </source>
</reference>
<comment type="catalytic activity">
    <reaction evidence="1">
        <text>ATP + protein L-histidine = ADP + protein N-phospho-L-histidine.</text>
        <dbReference type="EC" id="2.7.13.3"/>
    </reaction>
</comment>
<dbReference type="EMBL" id="DWXG01000070">
    <property type="protein sequence ID" value="HJB98602.1"/>
    <property type="molecule type" value="Genomic_DNA"/>
</dbReference>
<accession>A0A9D2MXL7</accession>
<dbReference type="PRINTS" id="PR00344">
    <property type="entry name" value="BCTRLSENSOR"/>
</dbReference>
<dbReference type="SUPFAM" id="SSF55874">
    <property type="entry name" value="ATPase domain of HSP90 chaperone/DNA topoisomerase II/histidine kinase"/>
    <property type="match status" value="1"/>
</dbReference>
<keyword evidence="3" id="KW-0418">Kinase</keyword>
<sequence>MRELSLNVMDIAQNSISAGASLITITVVEDQPGDTLSISVEDNGKGMSEETVKKVIDPFYTTRTTRSVGLGVPLFKMEAEMTGGSFTIQSQLGVGTNLTAVFKPSSVDMIPLGDINGTVQLLVSCNPQLDFIFHRVLLTDRGERREFALKTEELRQVLGEDVPLDTPDVVLWIKEYLAEQTAELTQGALPET</sequence>
<dbReference type="Gene3D" id="3.30.565.10">
    <property type="entry name" value="Histidine kinase-like ATPase, C-terminal domain"/>
    <property type="match status" value="1"/>
</dbReference>
<evidence type="ECO:0000259" key="5">
    <source>
        <dbReference type="PROSITE" id="PS50109"/>
    </source>
</evidence>
<evidence type="ECO:0000313" key="6">
    <source>
        <dbReference type="EMBL" id="HJB98602.1"/>
    </source>
</evidence>
<evidence type="ECO:0000256" key="3">
    <source>
        <dbReference type="ARBA" id="ARBA00022777"/>
    </source>
</evidence>
<evidence type="ECO:0000256" key="4">
    <source>
        <dbReference type="ARBA" id="ARBA00023012"/>
    </source>
</evidence>
<dbReference type="GO" id="GO:0004673">
    <property type="term" value="F:protein histidine kinase activity"/>
    <property type="evidence" value="ECO:0007669"/>
    <property type="project" value="UniProtKB-EC"/>
</dbReference>
<protein>
    <recommendedName>
        <fullName evidence="2">histidine kinase</fullName>
        <ecNumber evidence="2">2.7.13.3</ecNumber>
    </recommendedName>
</protein>
<comment type="caution">
    <text evidence="6">The sequence shown here is derived from an EMBL/GenBank/DDBJ whole genome shotgun (WGS) entry which is preliminary data.</text>
</comment>
<dbReference type="GO" id="GO:0000160">
    <property type="term" value="P:phosphorelay signal transduction system"/>
    <property type="evidence" value="ECO:0007669"/>
    <property type="project" value="UniProtKB-KW"/>
</dbReference>
<dbReference type="InterPro" id="IPR003594">
    <property type="entry name" value="HATPase_dom"/>
</dbReference>
<dbReference type="Pfam" id="PF02518">
    <property type="entry name" value="HATPase_c"/>
    <property type="match status" value="1"/>
</dbReference>
<dbReference type="SMART" id="SM00387">
    <property type="entry name" value="HATPase_c"/>
    <property type="match status" value="1"/>
</dbReference>
<dbReference type="PROSITE" id="PS50109">
    <property type="entry name" value="HIS_KIN"/>
    <property type="match status" value="1"/>
</dbReference>
<evidence type="ECO:0000256" key="1">
    <source>
        <dbReference type="ARBA" id="ARBA00000085"/>
    </source>
</evidence>
<evidence type="ECO:0000313" key="7">
    <source>
        <dbReference type="Proteomes" id="UP000826793"/>
    </source>
</evidence>
<dbReference type="AlphaFoldDB" id="A0A9D2MXL7"/>
<keyword evidence="4" id="KW-0902">Two-component regulatory system</keyword>
<organism evidence="6 7">
    <name type="scientific">Candidatus Acutalibacter pullicola</name>
    <dbReference type="NCBI Taxonomy" id="2838417"/>
    <lineage>
        <taxon>Bacteria</taxon>
        <taxon>Bacillati</taxon>
        <taxon>Bacillota</taxon>
        <taxon>Clostridia</taxon>
        <taxon>Eubacteriales</taxon>
        <taxon>Acutalibacteraceae</taxon>
        <taxon>Acutalibacter</taxon>
    </lineage>
</organism>
<dbReference type="GO" id="GO:0005524">
    <property type="term" value="F:ATP binding"/>
    <property type="evidence" value="ECO:0007669"/>
    <property type="project" value="UniProtKB-KW"/>
</dbReference>
<feature type="domain" description="Histidine kinase" evidence="5">
    <location>
        <begin position="1"/>
        <end position="106"/>
    </location>
</feature>
<name>A0A9D2MXL7_9FIRM</name>
<dbReference type="PANTHER" id="PTHR43065">
    <property type="entry name" value="SENSOR HISTIDINE KINASE"/>
    <property type="match status" value="1"/>
</dbReference>
<keyword evidence="3" id="KW-0808">Transferase</keyword>
<keyword evidence="6" id="KW-0067">ATP-binding</keyword>
<dbReference type="InterPro" id="IPR036890">
    <property type="entry name" value="HATPase_C_sf"/>
</dbReference>
<keyword evidence="6" id="KW-0547">Nucleotide-binding</keyword>
<dbReference type="InterPro" id="IPR004358">
    <property type="entry name" value="Sig_transdc_His_kin-like_C"/>
</dbReference>
<reference evidence="6" key="2">
    <citation type="submission" date="2021-04" db="EMBL/GenBank/DDBJ databases">
        <authorList>
            <person name="Gilroy R."/>
        </authorList>
    </citation>
    <scope>NUCLEOTIDE SEQUENCE</scope>
    <source>
        <strain evidence="6">CHK185-1770</strain>
    </source>
</reference>
<evidence type="ECO:0000256" key="2">
    <source>
        <dbReference type="ARBA" id="ARBA00012438"/>
    </source>
</evidence>
<dbReference type="EC" id="2.7.13.3" evidence="2"/>